<dbReference type="AlphaFoldDB" id="A0A6G1JJ20"/>
<evidence type="ECO:0000256" key="2">
    <source>
        <dbReference type="RuleBase" id="RU003452"/>
    </source>
</evidence>
<evidence type="ECO:0000256" key="1">
    <source>
        <dbReference type="ARBA" id="ARBA00006547"/>
    </source>
</evidence>
<dbReference type="InterPro" id="IPR001447">
    <property type="entry name" value="Arylamine_N-AcTrfase"/>
</dbReference>
<keyword evidence="2 3" id="KW-0808">Transferase</keyword>
<dbReference type="Proteomes" id="UP000799291">
    <property type="component" value="Unassembled WGS sequence"/>
</dbReference>
<comment type="similarity">
    <text evidence="1 2">Belongs to the arylamine N-acetyltransferase family.</text>
</comment>
<name>A0A6G1JJ20_9PLEO</name>
<sequence>MSFSAQRPTLSLSQITRYFERLQLPKKHHIYDVSELRPDVVLGFLIVLQRLHLIAIPFENLTLHYSAHRQISIHPEELFKKVIGDDNGRGGYCMENNSLFGMLLRSLGYVLFSAGARVFDGGQWTGWSHMVNIVKIGDKKYHVDVGFGGNGPIVPMPLDRAGPVQTHIKPATARLQYKNIPGNTDPDQRLWVYEHCMDGTSDFQTTYCFTELEFLPSDYAVMNYFTSTSPRTFFTRDIVAVKGLVGDDGELAGTLILGNNDLKWRINGKKEREIKFDSENDRIKALEEHFGIKLGQVERDGIRGLPSQLK</sequence>
<keyword evidence="4" id="KW-1185">Reference proteome</keyword>
<dbReference type="SUPFAM" id="SSF54001">
    <property type="entry name" value="Cysteine proteinases"/>
    <property type="match status" value="1"/>
</dbReference>
<dbReference type="PRINTS" id="PR01543">
    <property type="entry name" value="ANATRNSFRASE"/>
</dbReference>
<evidence type="ECO:0000313" key="4">
    <source>
        <dbReference type="Proteomes" id="UP000799291"/>
    </source>
</evidence>
<dbReference type="Gene3D" id="3.30.2140.20">
    <property type="match status" value="1"/>
</dbReference>
<keyword evidence="2" id="KW-0012">Acyltransferase</keyword>
<proteinExistence type="inferred from homology"/>
<accession>A0A6G1JJ20</accession>
<dbReference type="Pfam" id="PF00797">
    <property type="entry name" value="Acetyltransf_2"/>
    <property type="match status" value="1"/>
</dbReference>
<dbReference type="InterPro" id="IPR038765">
    <property type="entry name" value="Papain-like_cys_pep_sf"/>
</dbReference>
<organism evidence="3 4">
    <name type="scientific">Lentithecium fluviatile CBS 122367</name>
    <dbReference type="NCBI Taxonomy" id="1168545"/>
    <lineage>
        <taxon>Eukaryota</taxon>
        <taxon>Fungi</taxon>
        <taxon>Dikarya</taxon>
        <taxon>Ascomycota</taxon>
        <taxon>Pezizomycotina</taxon>
        <taxon>Dothideomycetes</taxon>
        <taxon>Pleosporomycetidae</taxon>
        <taxon>Pleosporales</taxon>
        <taxon>Massarineae</taxon>
        <taxon>Lentitheciaceae</taxon>
        <taxon>Lentithecium</taxon>
    </lineage>
</organism>
<dbReference type="EMBL" id="MU005571">
    <property type="protein sequence ID" value="KAF2690220.1"/>
    <property type="molecule type" value="Genomic_DNA"/>
</dbReference>
<dbReference type="PANTHER" id="PTHR11786:SF0">
    <property type="entry name" value="ARYLAMINE N-ACETYLTRANSFERASE 4-RELATED"/>
    <property type="match status" value="1"/>
</dbReference>
<dbReference type="PANTHER" id="PTHR11786">
    <property type="entry name" value="N-HYDROXYARYLAMINE O-ACETYLTRANSFERASE"/>
    <property type="match status" value="1"/>
</dbReference>
<protein>
    <submittedName>
        <fullName evidence="3">Arylamine N-acetyltransferase 1</fullName>
    </submittedName>
</protein>
<dbReference type="GO" id="GO:0016407">
    <property type="term" value="F:acetyltransferase activity"/>
    <property type="evidence" value="ECO:0007669"/>
    <property type="project" value="InterPro"/>
</dbReference>
<dbReference type="OrthoDB" id="10260017at2759"/>
<reference evidence="3" key="1">
    <citation type="journal article" date="2020" name="Stud. Mycol.">
        <title>101 Dothideomycetes genomes: a test case for predicting lifestyles and emergence of pathogens.</title>
        <authorList>
            <person name="Haridas S."/>
            <person name="Albert R."/>
            <person name="Binder M."/>
            <person name="Bloem J."/>
            <person name="Labutti K."/>
            <person name="Salamov A."/>
            <person name="Andreopoulos B."/>
            <person name="Baker S."/>
            <person name="Barry K."/>
            <person name="Bills G."/>
            <person name="Bluhm B."/>
            <person name="Cannon C."/>
            <person name="Castanera R."/>
            <person name="Culley D."/>
            <person name="Daum C."/>
            <person name="Ezra D."/>
            <person name="Gonzalez J."/>
            <person name="Henrissat B."/>
            <person name="Kuo A."/>
            <person name="Liang C."/>
            <person name="Lipzen A."/>
            <person name="Lutzoni F."/>
            <person name="Magnuson J."/>
            <person name="Mondo S."/>
            <person name="Nolan M."/>
            <person name="Ohm R."/>
            <person name="Pangilinan J."/>
            <person name="Park H.-J."/>
            <person name="Ramirez L."/>
            <person name="Alfaro M."/>
            <person name="Sun H."/>
            <person name="Tritt A."/>
            <person name="Yoshinaga Y."/>
            <person name="Zwiers L.-H."/>
            <person name="Turgeon B."/>
            <person name="Goodwin S."/>
            <person name="Spatafora J."/>
            <person name="Crous P."/>
            <person name="Grigoriev I."/>
        </authorList>
    </citation>
    <scope>NUCLEOTIDE SEQUENCE</scope>
    <source>
        <strain evidence="3">CBS 122367</strain>
    </source>
</reference>
<gene>
    <name evidence="3" type="ORF">K458DRAFT_289083</name>
</gene>
<evidence type="ECO:0000313" key="3">
    <source>
        <dbReference type="EMBL" id="KAF2690220.1"/>
    </source>
</evidence>
<dbReference type="InterPro" id="IPR053710">
    <property type="entry name" value="Arylamine_NAT_domain_sf"/>
</dbReference>